<evidence type="ECO:0000256" key="1">
    <source>
        <dbReference type="SAM" id="SignalP"/>
    </source>
</evidence>
<dbReference type="EMBL" id="JAMPJT010000001">
    <property type="protein sequence ID" value="MCV9877451.1"/>
    <property type="molecule type" value="Genomic_DNA"/>
</dbReference>
<keyword evidence="1" id="KW-0732">Signal</keyword>
<dbReference type="Proteomes" id="UP001165569">
    <property type="component" value="Unassembled WGS sequence"/>
</dbReference>
<evidence type="ECO:0000313" key="2">
    <source>
        <dbReference type="EMBL" id="MCV9877451.1"/>
    </source>
</evidence>
<feature type="signal peptide" evidence="1">
    <location>
        <begin position="1"/>
        <end position="20"/>
    </location>
</feature>
<accession>A0AA41XVY7</accession>
<sequence length="140" mass="16333">MNFMVFSALFISLVSFSSYAKTYNNYLEESENGICKALIEKEGHYAIYRCGSLMVDDSQKKLIKRMSEINKALKKINNNEITNAFMRDQLSWEAYKRERCAYITLGIDKESSEYQFNLDICNAVENYRRIETLEGEPSFP</sequence>
<evidence type="ECO:0000313" key="5">
    <source>
        <dbReference type="Proteomes" id="UP001165569"/>
    </source>
</evidence>
<protein>
    <recommendedName>
        <fullName evidence="6">Lysozyme inhibitor LprI N-terminal domain-containing protein</fullName>
    </recommendedName>
</protein>
<evidence type="ECO:0000313" key="3">
    <source>
        <dbReference type="EMBL" id="MCV9880983.1"/>
    </source>
</evidence>
<name>A0AA41XVY7_9GAMM</name>
<dbReference type="Proteomes" id="UP001165568">
    <property type="component" value="Unassembled WGS sequence"/>
</dbReference>
<keyword evidence="4" id="KW-1185">Reference proteome</keyword>
<reference evidence="2" key="1">
    <citation type="submission" date="2022-04" db="EMBL/GenBank/DDBJ databases">
        <title>Brenneria sp. isolated from walnut trees in Serbia.</title>
        <authorList>
            <person name="Gasic K."/>
            <person name="Zlatkovic N."/>
            <person name="Kuzmanovic N."/>
        </authorList>
    </citation>
    <scope>NUCLEOTIDE SEQUENCE</scope>
    <source>
        <strain evidence="3">KBI 423</strain>
        <strain evidence="2">KBI 447</strain>
    </source>
</reference>
<proteinExistence type="predicted"/>
<gene>
    <name evidence="2" type="ORF">NC803_01100</name>
    <name evidence="3" type="ORF">NC856_01645</name>
</gene>
<dbReference type="RefSeq" id="WP_264088671.1">
    <property type="nucleotide sequence ID" value="NZ_JAMPJT010000001.1"/>
</dbReference>
<organism evidence="2 5">
    <name type="scientific">Brenneria izbisi</name>
    <dbReference type="NCBI Taxonomy" id="2939450"/>
    <lineage>
        <taxon>Bacteria</taxon>
        <taxon>Pseudomonadati</taxon>
        <taxon>Pseudomonadota</taxon>
        <taxon>Gammaproteobacteria</taxon>
        <taxon>Enterobacterales</taxon>
        <taxon>Pectobacteriaceae</taxon>
        <taxon>Brenneria</taxon>
    </lineage>
</organism>
<evidence type="ECO:0008006" key="6">
    <source>
        <dbReference type="Google" id="ProtNLM"/>
    </source>
</evidence>
<dbReference type="Gene3D" id="1.20.1270.180">
    <property type="match status" value="1"/>
</dbReference>
<dbReference type="AlphaFoldDB" id="A0AA41XVY7"/>
<evidence type="ECO:0000313" key="4">
    <source>
        <dbReference type="Proteomes" id="UP001165568"/>
    </source>
</evidence>
<dbReference type="EMBL" id="JAMPJU010000001">
    <property type="protein sequence ID" value="MCV9880983.1"/>
    <property type="molecule type" value="Genomic_DNA"/>
</dbReference>
<comment type="caution">
    <text evidence="2">The sequence shown here is derived from an EMBL/GenBank/DDBJ whole genome shotgun (WGS) entry which is preliminary data.</text>
</comment>
<feature type="chain" id="PRO_5041217473" description="Lysozyme inhibitor LprI N-terminal domain-containing protein" evidence="1">
    <location>
        <begin position="21"/>
        <end position="140"/>
    </location>
</feature>